<dbReference type="EMBL" id="CP041636">
    <property type="protein sequence ID" value="QDO96740.1"/>
    <property type="molecule type" value="Genomic_DNA"/>
</dbReference>
<name>A0A516GZH7_9PROT</name>
<feature type="signal peptide" evidence="1">
    <location>
        <begin position="1"/>
        <end position="31"/>
    </location>
</feature>
<evidence type="ECO:0000256" key="1">
    <source>
        <dbReference type="SAM" id="SignalP"/>
    </source>
</evidence>
<dbReference type="AlphaFoldDB" id="A0A516GZH7"/>
<proteinExistence type="predicted"/>
<protein>
    <submittedName>
        <fullName evidence="2">Uncharacterized protein</fullName>
    </submittedName>
</protein>
<evidence type="ECO:0000313" key="2">
    <source>
        <dbReference type="EMBL" id="QDO96740.1"/>
    </source>
</evidence>
<keyword evidence="3" id="KW-1185">Reference proteome</keyword>
<dbReference type="RefSeq" id="WP_144067721.1">
    <property type="nucleotide sequence ID" value="NZ_CP041636.1"/>
</dbReference>
<organism evidence="2 3">
    <name type="scientific">Ferrovibrio terrae</name>
    <dbReference type="NCBI Taxonomy" id="2594003"/>
    <lineage>
        <taxon>Bacteria</taxon>
        <taxon>Pseudomonadati</taxon>
        <taxon>Pseudomonadota</taxon>
        <taxon>Alphaproteobacteria</taxon>
        <taxon>Rhodospirillales</taxon>
        <taxon>Rhodospirillaceae</taxon>
        <taxon>Ferrovibrio</taxon>
    </lineage>
</organism>
<accession>A0A516GZH7</accession>
<dbReference type="Proteomes" id="UP000317496">
    <property type="component" value="Chromosome"/>
</dbReference>
<dbReference type="KEGG" id="fer:FNB15_05365"/>
<gene>
    <name evidence="2" type="ORF">FNB15_05365</name>
</gene>
<sequence length="123" mass="12427">MTKATFSAAFLPAVALAVVLATSLAAAPVQAGSFVVQPGATTQIDVAERNNYTTIVVTNGSNVAGSLQIPAGGTTVAVPANGKIELYDRYSSGPIGNAVLAVTNTGSVPLRVISQYSVRLPLP</sequence>
<reference evidence="2 3" key="1">
    <citation type="submission" date="2019-07" db="EMBL/GenBank/DDBJ databases">
        <title>Genome sequencing for Ferrovibrio sp. K5.</title>
        <authorList>
            <person name="Park S.-J."/>
        </authorList>
    </citation>
    <scope>NUCLEOTIDE SEQUENCE [LARGE SCALE GENOMIC DNA]</scope>
    <source>
        <strain evidence="2 3">K5</strain>
    </source>
</reference>
<feature type="chain" id="PRO_5022178334" evidence="1">
    <location>
        <begin position="32"/>
        <end position="123"/>
    </location>
</feature>
<keyword evidence="1" id="KW-0732">Signal</keyword>
<evidence type="ECO:0000313" key="3">
    <source>
        <dbReference type="Proteomes" id="UP000317496"/>
    </source>
</evidence>